<evidence type="ECO:0000313" key="5">
    <source>
        <dbReference type="Proteomes" id="UP000093267"/>
    </source>
</evidence>
<dbReference type="AlphaFoldDB" id="A0A1B2J264"/>
<sequence length="241" mass="26696">MHYGEVKRGTFINRPNRFIATCELAGQRVVTHVKNTGRSKELLIPGETTVALSYQPKPTRKTAYDLVAVQKRGQWVNIDSQAPNKIVLEAYSQGKLDLPGIGTLAQLKPEVVYDQSRLDFCSETDSGETLWIEVKGVTLENDGVVAFPDAPTTRAVKHVHELTRIVKEGQSACLLFVVQLSFADVMTIYQERAPKLAVAIQEARAAGVHVVAMDCQVTEDTLTLRRPVPFDSSLVFHEAIH</sequence>
<organism evidence="4 5">
    <name type="scientific">Secundilactobacillus paracollinoides</name>
    <dbReference type="NCBI Taxonomy" id="240427"/>
    <lineage>
        <taxon>Bacteria</taxon>
        <taxon>Bacillati</taxon>
        <taxon>Bacillota</taxon>
        <taxon>Bacilli</taxon>
        <taxon>Lactobacillales</taxon>
        <taxon>Lactobacillaceae</taxon>
        <taxon>Secundilactobacillus</taxon>
    </lineage>
</organism>
<name>A0A1B2J264_9LACO</name>
<evidence type="ECO:0000259" key="2">
    <source>
        <dbReference type="Pfam" id="PF03749"/>
    </source>
</evidence>
<reference evidence="4 5" key="1">
    <citation type="submission" date="2016-03" db="EMBL/GenBank/DDBJ databases">
        <title>Pediococcus and Lactobacillus from brewery environment - whole genome sequencing and assembly.</title>
        <authorList>
            <person name="Behr J."/>
            <person name="Geissler A.J."/>
            <person name="Vogel R.F."/>
        </authorList>
    </citation>
    <scope>NUCLEOTIDE SEQUENCE [LARGE SCALE GENOMIC DNA]</scope>
    <source>
        <strain evidence="4 5">TMW 1.1995</strain>
    </source>
</reference>
<dbReference type="NCBIfam" id="TIGR00230">
    <property type="entry name" value="sfsA"/>
    <property type="match status" value="1"/>
</dbReference>
<dbReference type="Gene3D" id="2.40.50.580">
    <property type="match status" value="1"/>
</dbReference>
<dbReference type="CDD" id="cd22359">
    <property type="entry name" value="SfsA-like_bacterial"/>
    <property type="match status" value="1"/>
</dbReference>
<dbReference type="InterPro" id="IPR041465">
    <property type="entry name" value="SfsA_N"/>
</dbReference>
<dbReference type="Pfam" id="PF17746">
    <property type="entry name" value="SfsA_N"/>
    <property type="match status" value="1"/>
</dbReference>
<evidence type="ECO:0000256" key="1">
    <source>
        <dbReference type="HAMAP-Rule" id="MF_00095"/>
    </source>
</evidence>
<dbReference type="PANTHER" id="PTHR30545:SF2">
    <property type="entry name" value="SUGAR FERMENTATION STIMULATION PROTEIN A"/>
    <property type="match status" value="1"/>
</dbReference>
<dbReference type="Proteomes" id="UP000093267">
    <property type="component" value="Chromosome"/>
</dbReference>
<gene>
    <name evidence="1" type="primary">sfsA</name>
    <name evidence="4" type="ORF">AYR63_05405</name>
</gene>
<dbReference type="GO" id="GO:0003677">
    <property type="term" value="F:DNA binding"/>
    <property type="evidence" value="ECO:0007669"/>
    <property type="project" value="InterPro"/>
</dbReference>
<dbReference type="PANTHER" id="PTHR30545">
    <property type="entry name" value="SUGAR FERMENTATION STIMULATION PROTEIN A"/>
    <property type="match status" value="1"/>
</dbReference>
<dbReference type="InterPro" id="IPR040452">
    <property type="entry name" value="SfsA_C"/>
</dbReference>
<dbReference type="Gene3D" id="3.40.1350.60">
    <property type="match status" value="1"/>
</dbReference>
<dbReference type="HAMAP" id="MF_00095">
    <property type="entry name" value="SfsA"/>
    <property type="match status" value="1"/>
</dbReference>
<keyword evidence="5" id="KW-1185">Reference proteome</keyword>
<dbReference type="InterPro" id="IPR005224">
    <property type="entry name" value="SfsA"/>
</dbReference>
<dbReference type="EMBL" id="CP014924">
    <property type="protein sequence ID" value="ANZ68396.1"/>
    <property type="molecule type" value="Genomic_DNA"/>
</dbReference>
<evidence type="ECO:0000259" key="3">
    <source>
        <dbReference type="Pfam" id="PF17746"/>
    </source>
</evidence>
<accession>A0A1B2J264</accession>
<comment type="similarity">
    <text evidence="1">Belongs to the SfsA family.</text>
</comment>
<dbReference type="STRING" id="240427.AYR62_14415"/>
<feature type="domain" description="SfsA N-terminal OB" evidence="3">
    <location>
        <begin position="12"/>
        <end position="78"/>
    </location>
</feature>
<proteinExistence type="inferred from homology"/>
<evidence type="ECO:0000313" key="4">
    <source>
        <dbReference type="EMBL" id="ANZ68396.1"/>
    </source>
</evidence>
<feature type="domain" description="Sugar fermentation stimulation protein C-terminal" evidence="2">
    <location>
        <begin position="81"/>
        <end position="220"/>
    </location>
</feature>
<protein>
    <recommendedName>
        <fullName evidence="1">Sugar fermentation stimulation protein homolog</fullName>
    </recommendedName>
</protein>
<dbReference type="Pfam" id="PF03749">
    <property type="entry name" value="SfsA"/>
    <property type="match status" value="1"/>
</dbReference>